<evidence type="ECO:0000313" key="10">
    <source>
        <dbReference type="Proteomes" id="UP001229421"/>
    </source>
</evidence>
<dbReference type="InterPro" id="IPR015300">
    <property type="entry name" value="DNA-bd_pseudobarrel_sf"/>
</dbReference>
<evidence type="ECO:0000256" key="5">
    <source>
        <dbReference type="ARBA" id="ARBA00023242"/>
    </source>
</evidence>
<evidence type="ECO:0000256" key="4">
    <source>
        <dbReference type="ARBA" id="ARBA00023163"/>
    </source>
</evidence>
<evidence type="ECO:0000256" key="2">
    <source>
        <dbReference type="ARBA" id="ARBA00023015"/>
    </source>
</evidence>
<evidence type="ECO:0000256" key="7">
    <source>
        <dbReference type="SAM" id="MobiDB-lite"/>
    </source>
</evidence>
<feature type="coiled-coil region" evidence="6">
    <location>
        <begin position="386"/>
        <end position="413"/>
    </location>
</feature>
<dbReference type="GO" id="GO:0003677">
    <property type="term" value="F:DNA binding"/>
    <property type="evidence" value="ECO:0007669"/>
    <property type="project" value="UniProtKB-KW"/>
</dbReference>
<keyword evidence="4" id="KW-0804">Transcription</keyword>
<dbReference type="PANTHER" id="PTHR31391">
    <property type="entry name" value="B3 DOMAIN-CONTAINING PROTEIN OS11G0197600-RELATED"/>
    <property type="match status" value="1"/>
</dbReference>
<dbReference type="EMBL" id="JAUHHV010000001">
    <property type="protein sequence ID" value="KAK1439919.1"/>
    <property type="molecule type" value="Genomic_DNA"/>
</dbReference>
<dbReference type="InterPro" id="IPR044837">
    <property type="entry name" value="REM16-like"/>
</dbReference>
<feature type="domain" description="TF-B3" evidence="8">
    <location>
        <begin position="103"/>
        <end position="194"/>
    </location>
</feature>
<evidence type="ECO:0000256" key="3">
    <source>
        <dbReference type="ARBA" id="ARBA00023125"/>
    </source>
</evidence>
<comment type="subcellular location">
    <subcellularLocation>
        <location evidence="1">Nucleus</location>
    </subcellularLocation>
</comment>
<keyword evidence="6" id="KW-0175">Coiled coil</keyword>
<keyword evidence="3" id="KW-0238">DNA-binding</keyword>
<protein>
    <recommendedName>
        <fullName evidence="8">TF-B3 domain-containing protein</fullName>
    </recommendedName>
</protein>
<dbReference type="GO" id="GO:0005634">
    <property type="term" value="C:nucleus"/>
    <property type="evidence" value="ECO:0007669"/>
    <property type="project" value="UniProtKB-SubCell"/>
</dbReference>
<dbReference type="PANTHER" id="PTHR31391:SF101">
    <property type="entry name" value="B3 DOMAIN-CONTAINING PROTEIN OS01G0234100"/>
    <property type="match status" value="1"/>
</dbReference>
<dbReference type="Gene3D" id="2.40.330.10">
    <property type="entry name" value="DNA-binding pseudobarrel domain"/>
    <property type="match status" value="1"/>
</dbReference>
<dbReference type="SUPFAM" id="SSF101936">
    <property type="entry name" value="DNA-binding pseudobarrel domain"/>
    <property type="match status" value="1"/>
</dbReference>
<evidence type="ECO:0000256" key="6">
    <source>
        <dbReference type="SAM" id="Coils"/>
    </source>
</evidence>
<evidence type="ECO:0000259" key="8">
    <source>
        <dbReference type="PROSITE" id="PS50863"/>
    </source>
</evidence>
<dbReference type="CDD" id="cd10017">
    <property type="entry name" value="B3_DNA"/>
    <property type="match status" value="1"/>
</dbReference>
<evidence type="ECO:0000256" key="1">
    <source>
        <dbReference type="ARBA" id="ARBA00004123"/>
    </source>
</evidence>
<dbReference type="Pfam" id="PF02362">
    <property type="entry name" value="B3"/>
    <property type="match status" value="1"/>
</dbReference>
<dbReference type="InterPro" id="IPR003340">
    <property type="entry name" value="B3_DNA-bd"/>
</dbReference>
<feature type="region of interest" description="Disordered" evidence="7">
    <location>
        <begin position="64"/>
        <end position="87"/>
    </location>
</feature>
<sequence length="450" mass="50873">MISHTVCANSSPFPNPNLSKAIYLPTISMAIDPKYTLTKTTPLSSKRKQTELMEIKQMPLQIKPTKPKRRVKTDENCDPQSKSAAMDRATEVQTSLSSELPSFVKPMCPSNVTGCFCLRLPKKFCDAHLPKQDETVVLVDEDDQEFKTKFLVEKTGLSGGWRGFSIAHKLREGDALVFQLVDQLKFKVYIVRVHGINEIDGAFGLVNIVPCGMNRYPHQTELGSRNVERAEDMYKDLHQENVQDRALVVYDQSGDEYADSDVSEGLRFSQSVLEFKEIKGIDDFSIVVDDLVIDSEIPKHFKIKYYDLCLSQKTYLHENLLKGLNVKLAVGIIFETVTIADAIRACKVDIARDDIDTWDKTLKAFEDLGMKVGFLRSRISKLVGLLFESNELLEAKKNEQAKAEDEMRIISEKLCGVRQVIKDLGVEIETLKLKGNNLELAFRKEANAPW</sequence>
<name>A0AAD8LCK5_TARER</name>
<keyword evidence="10" id="KW-1185">Reference proteome</keyword>
<keyword evidence="5" id="KW-0539">Nucleus</keyword>
<dbReference type="AlphaFoldDB" id="A0AAD8LCK5"/>
<accession>A0AAD8LCK5</accession>
<dbReference type="SMART" id="SM01019">
    <property type="entry name" value="B3"/>
    <property type="match status" value="1"/>
</dbReference>
<keyword evidence="2" id="KW-0805">Transcription regulation</keyword>
<dbReference type="Proteomes" id="UP001229421">
    <property type="component" value="Unassembled WGS sequence"/>
</dbReference>
<proteinExistence type="predicted"/>
<evidence type="ECO:0000313" key="9">
    <source>
        <dbReference type="EMBL" id="KAK1439919.1"/>
    </source>
</evidence>
<dbReference type="PROSITE" id="PS50863">
    <property type="entry name" value="B3"/>
    <property type="match status" value="1"/>
</dbReference>
<organism evidence="9 10">
    <name type="scientific">Tagetes erecta</name>
    <name type="common">African marigold</name>
    <dbReference type="NCBI Taxonomy" id="13708"/>
    <lineage>
        <taxon>Eukaryota</taxon>
        <taxon>Viridiplantae</taxon>
        <taxon>Streptophyta</taxon>
        <taxon>Embryophyta</taxon>
        <taxon>Tracheophyta</taxon>
        <taxon>Spermatophyta</taxon>
        <taxon>Magnoliopsida</taxon>
        <taxon>eudicotyledons</taxon>
        <taxon>Gunneridae</taxon>
        <taxon>Pentapetalae</taxon>
        <taxon>asterids</taxon>
        <taxon>campanulids</taxon>
        <taxon>Asterales</taxon>
        <taxon>Asteraceae</taxon>
        <taxon>Asteroideae</taxon>
        <taxon>Heliantheae alliance</taxon>
        <taxon>Tageteae</taxon>
        <taxon>Tagetes</taxon>
    </lineage>
</organism>
<gene>
    <name evidence="9" type="ORF">QVD17_05744</name>
</gene>
<reference evidence="9" key="1">
    <citation type="journal article" date="2023" name="bioRxiv">
        <title>Improved chromosome-level genome assembly for marigold (Tagetes erecta).</title>
        <authorList>
            <person name="Jiang F."/>
            <person name="Yuan L."/>
            <person name="Wang S."/>
            <person name="Wang H."/>
            <person name="Xu D."/>
            <person name="Wang A."/>
            <person name="Fan W."/>
        </authorList>
    </citation>
    <scope>NUCLEOTIDE SEQUENCE</scope>
    <source>
        <strain evidence="9">WSJ</strain>
        <tissue evidence="9">Leaf</tissue>
    </source>
</reference>
<comment type="caution">
    <text evidence="9">The sequence shown here is derived from an EMBL/GenBank/DDBJ whole genome shotgun (WGS) entry which is preliminary data.</text>
</comment>